<dbReference type="AlphaFoldDB" id="A0A9P0IK86"/>
<name>A0A9P0IK86_APHGO</name>
<dbReference type="OrthoDB" id="6621341at2759"/>
<sequence>MTPTIQCFDDQSMQMPPASVLCNNMFFQENHHQLTSASDKTNSRPDVRTNHQWNPYLRNRHSTFSSKRNTSYTSALKPDDVKGLLQRRDNDQQSPSAAVTEEHLNAIRKRQALLLVTIQTMTLFHHNRILEHKLSALHRKVVQVQNRQRQRNIKSAAAEE</sequence>
<dbReference type="EMBL" id="OU899034">
    <property type="protein sequence ID" value="CAH1708836.1"/>
    <property type="molecule type" value="Genomic_DNA"/>
</dbReference>
<reference evidence="1" key="2">
    <citation type="submission" date="2022-10" db="EMBL/GenBank/DDBJ databases">
        <authorList>
            <consortium name="ENA_rothamsted_submissions"/>
            <consortium name="culmorum"/>
            <person name="King R."/>
        </authorList>
    </citation>
    <scope>NUCLEOTIDE SEQUENCE</scope>
</reference>
<evidence type="ECO:0000313" key="1">
    <source>
        <dbReference type="EMBL" id="CAH1708836.1"/>
    </source>
</evidence>
<evidence type="ECO:0000313" key="2">
    <source>
        <dbReference type="Proteomes" id="UP001154329"/>
    </source>
</evidence>
<dbReference type="Proteomes" id="UP001154329">
    <property type="component" value="Chromosome 1"/>
</dbReference>
<proteinExistence type="predicted"/>
<keyword evidence="2" id="KW-1185">Reference proteome</keyword>
<organism evidence="1 2">
    <name type="scientific">Aphis gossypii</name>
    <name type="common">Cotton aphid</name>
    <dbReference type="NCBI Taxonomy" id="80765"/>
    <lineage>
        <taxon>Eukaryota</taxon>
        <taxon>Metazoa</taxon>
        <taxon>Ecdysozoa</taxon>
        <taxon>Arthropoda</taxon>
        <taxon>Hexapoda</taxon>
        <taxon>Insecta</taxon>
        <taxon>Pterygota</taxon>
        <taxon>Neoptera</taxon>
        <taxon>Paraneoptera</taxon>
        <taxon>Hemiptera</taxon>
        <taxon>Sternorrhyncha</taxon>
        <taxon>Aphidomorpha</taxon>
        <taxon>Aphidoidea</taxon>
        <taxon>Aphididae</taxon>
        <taxon>Aphidini</taxon>
        <taxon>Aphis</taxon>
        <taxon>Aphis</taxon>
    </lineage>
</organism>
<gene>
    <name evidence="1" type="ORF">APHIGO_LOCUS569</name>
</gene>
<accession>A0A9P0IK86</accession>
<reference evidence="1" key="1">
    <citation type="submission" date="2022-02" db="EMBL/GenBank/DDBJ databases">
        <authorList>
            <person name="King R."/>
        </authorList>
    </citation>
    <scope>NUCLEOTIDE SEQUENCE</scope>
</reference>
<protein>
    <submittedName>
        <fullName evidence="1">Uncharacterized protein</fullName>
    </submittedName>
</protein>